<dbReference type="AlphaFoldDB" id="A0A1X6P577"/>
<protein>
    <submittedName>
        <fullName evidence="1">Uncharacterized protein</fullName>
    </submittedName>
</protein>
<dbReference type="SUPFAM" id="SSF81901">
    <property type="entry name" value="HCP-like"/>
    <property type="match status" value="3"/>
</dbReference>
<evidence type="ECO:0000313" key="2">
    <source>
        <dbReference type="Proteomes" id="UP000218209"/>
    </source>
</evidence>
<gene>
    <name evidence="1" type="ORF">BU14_0209s0024</name>
</gene>
<dbReference type="InterPro" id="IPR011990">
    <property type="entry name" value="TPR-like_helical_dom_sf"/>
</dbReference>
<dbReference type="Pfam" id="PF08238">
    <property type="entry name" value="Sel1"/>
    <property type="match status" value="9"/>
</dbReference>
<dbReference type="OrthoDB" id="4569at2759"/>
<keyword evidence="2" id="KW-1185">Reference proteome</keyword>
<dbReference type="SMART" id="SM00671">
    <property type="entry name" value="SEL1"/>
    <property type="match status" value="9"/>
</dbReference>
<dbReference type="Gene3D" id="1.25.40.10">
    <property type="entry name" value="Tetratricopeptide repeat domain"/>
    <property type="match status" value="2"/>
</dbReference>
<dbReference type="EMBL" id="KV918882">
    <property type="protein sequence ID" value="OSX76032.1"/>
    <property type="molecule type" value="Genomic_DNA"/>
</dbReference>
<dbReference type="InterPro" id="IPR006597">
    <property type="entry name" value="Sel1-like"/>
</dbReference>
<dbReference type="PANTHER" id="PTHR45011:SF1">
    <property type="entry name" value="DAP3-BINDING CELL DEATH ENHANCER 1"/>
    <property type="match status" value="1"/>
</dbReference>
<accession>A0A1X6P577</accession>
<dbReference type="InterPro" id="IPR052748">
    <property type="entry name" value="ISR_Activator"/>
</dbReference>
<name>A0A1X6P577_PORUM</name>
<reference evidence="1 2" key="1">
    <citation type="submission" date="2017-03" db="EMBL/GenBank/DDBJ databases">
        <title>WGS assembly of Porphyra umbilicalis.</title>
        <authorList>
            <person name="Brawley S.H."/>
            <person name="Blouin N.A."/>
            <person name="Ficko-Blean E."/>
            <person name="Wheeler G.L."/>
            <person name="Lohr M."/>
            <person name="Goodson H.V."/>
            <person name="Jenkins J.W."/>
            <person name="Blaby-Haas C.E."/>
            <person name="Helliwell K.E."/>
            <person name="Chan C."/>
            <person name="Marriage T."/>
            <person name="Bhattacharya D."/>
            <person name="Klein A.S."/>
            <person name="Badis Y."/>
            <person name="Brodie J."/>
            <person name="Cao Y."/>
            <person name="Collen J."/>
            <person name="Dittami S.M."/>
            <person name="Gachon C.M."/>
            <person name="Green B.R."/>
            <person name="Karpowicz S."/>
            <person name="Kim J.W."/>
            <person name="Kudahl U."/>
            <person name="Lin S."/>
            <person name="Michel G."/>
            <person name="Mittag M."/>
            <person name="Olson B.J."/>
            <person name="Pangilinan J."/>
            <person name="Peng Y."/>
            <person name="Qiu H."/>
            <person name="Shu S."/>
            <person name="Singer J.T."/>
            <person name="Smith A.G."/>
            <person name="Sprecher B.N."/>
            <person name="Wagner V."/>
            <person name="Wang W."/>
            <person name="Wang Z.-Y."/>
            <person name="Yan J."/>
            <person name="Yarish C."/>
            <person name="Zoeuner-Riek S."/>
            <person name="Zhuang Y."/>
            <person name="Zou Y."/>
            <person name="Lindquist E.A."/>
            <person name="Grimwood J."/>
            <person name="Barry K."/>
            <person name="Rokhsar D.S."/>
            <person name="Schmutz J."/>
            <person name="Stiller J.W."/>
            <person name="Grossman A.R."/>
            <person name="Prochnik S.E."/>
        </authorList>
    </citation>
    <scope>NUCLEOTIDE SEQUENCE [LARGE SCALE GENOMIC DNA]</scope>
    <source>
        <strain evidence="1">4086291</strain>
    </source>
</reference>
<dbReference type="PANTHER" id="PTHR45011">
    <property type="entry name" value="DAP3-BINDING CELL DEATH ENHANCER 1"/>
    <property type="match status" value="1"/>
</dbReference>
<organism evidence="1 2">
    <name type="scientific">Porphyra umbilicalis</name>
    <name type="common">Purple laver</name>
    <name type="synonym">Red alga</name>
    <dbReference type="NCBI Taxonomy" id="2786"/>
    <lineage>
        <taxon>Eukaryota</taxon>
        <taxon>Rhodophyta</taxon>
        <taxon>Bangiophyceae</taxon>
        <taxon>Bangiales</taxon>
        <taxon>Bangiaceae</taxon>
        <taxon>Porphyra</taxon>
    </lineage>
</organism>
<dbReference type="Proteomes" id="UP000218209">
    <property type="component" value="Unassembled WGS sequence"/>
</dbReference>
<evidence type="ECO:0000313" key="1">
    <source>
        <dbReference type="EMBL" id="OSX76032.1"/>
    </source>
</evidence>
<sequence length="681" mass="71035">MQGCLQADREMTLLRDGLRGKAVRQGVVATLEPGVGLLLTKKGDGGAAWKHVVPLPRGRTEVRVLDEPGGARVALAIIVRRAAGTAVEEQWHLRTSSSASASGWVERIKPWLVSWGELVACGRGASLAVLGGREAALHASAAATSISKDALASAGVNLFQLLVGIIKSVGGGVKAWGHALEDKGLIRVGESIPLVGPMLVFLATLCRVVADALAEHKSQEAVLAAVVGQAELCIHALCLCARFSAADSLIMRRLVTHLSALEGEVVKLLRFRYRHWRRSVFARQDQAPSAVQARLDDLRAELLPVLGLAQLELRHHSAPSTAPGQQEPDSGAQPFPAAKLYREAAAEGNVDAKINFAWCLMLGRGVAKDKKRAVKLYTEAAAAGHAGAKSNLGYCFESGLGVAKDERRAFELYTEAAAAGDKVAKYNLGYCFENGFGVAKDAKRAVELYTEAAAAGDAGAKSNLGCCFENGSGVAKNLKRAVKLYTEAAAAGHARAKSNLGCCFQSGSGVAKDEKRAAELYAEAAAAGDKVAQYNLGNCLENGFGVAKDVKRAVELYTEAAAAGDAGAKCKLGYCFQSGLGVAKDEERAVELYSEAAAAGDAVAKSNLGNCFENGFGVAKDQKRAVKLYTEAAAAGDAGAKSNLGCCFENGSGVAKDVKRAVKLYTEAAAAGHAGAKSNLG</sequence>
<proteinExistence type="predicted"/>